<keyword evidence="2" id="KW-1185">Reference proteome</keyword>
<sequence>MQTKNIFYLVGLMLLVTSCFKDVTIDVDEQESVLVLNGWLKAGETPKVSVFASKPILQKGEIRQINTAVVNLYENDQLVGLMTRNEQSYYTLDGLTIKPGYKYEITVEYPSYPDLEASVTVPLMLNPDEITIEHRTKQVNDGYGTYSESEISLQFKDEKTSEDYYGLAVSSYDLYYDKEYGEDTVYNSYTYGGLESADPTVDEIYYNYNSMIGIRDDLFNGESYSNVFRSYNDLRYYEYEDEYSYTKSGSSVVFYQFSEALYKYLLSLENNRYPEAFVEPSQVYSNVKGGYGILGASTELNIEIDEERNDFYY</sequence>
<dbReference type="AlphaFoldDB" id="A0A937DKF3"/>
<evidence type="ECO:0000313" key="2">
    <source>
        <dbReference type="Proteomes" id="UP000642920"/>
    </source>
</evidence>
<dbReference type="EMBL" id="JAERQG010000003">
    <property type="protein sequence ID" value="MBL0765964.1"/>
    <property type="molecule type" value="Genomic_DNA"/>
</dbReference>
<dbReference type="Proteomes" id="UP000642920">
    <property type="component" value="Unassembled WGS sequence"/>
</dbReference>
<reference evidence="1" key="1">
    <citation type="submission" date="2021-01" db="EMBL/GenBank/DDBJ databases">
        <title>Marivirga sp. nov., isolated from intertidal surface sediments.</title>
        <authorList>
            <person name="Zhang M."/>
        </authorList>
    </citation>
    <scope>NUCLEOTIDE SEQUENCE</scope>
    <source>
        <strain evidence="1">SM1354</strain>
    </source>
</reference>
<proteinExistence type="predicted"/>
<gene>
    <name evidence="1" type="ORF">JKP34_11930</name>
</gene>
<accession>A0A937DKF3</accession>
<organism evidence="1 2">
    <name type="scientific">Marivirga atlantica</name>
    <dbReference type="NCBI Taxonomy" id="1548457"/>
    <lineage>
        <taxon>Bacteria</taxon>
        <taxon>Pseudomonadati</taxon>
        <taxon>Bacteroidota</taxon>
        <taxon>Cytophagia</taxon>
        <taxon>Cytophagales</taxon>
        <taxon>Marivirgaceae</taxon>
        <taxon>Marivirga</taxon>
    </lineage>
</organism>
<dbReference type="RefSeq" id="WP_201921642.1">
    <property type="nucleotide sequence ID" value="NZ_JAERQG010000003.1"/>
</dbReference>
<protein>
    <submittedName>
        <fullName evidence="1">DUF4249 domain-containing protein</fullName>
    </submittedName>
</protein>
<name>A0A937DKF3_9BACT</name>
<dbReference type="PROSITE" id="PS51257">
    <property type="entry name" value="PROKAR_LIPOPROTEIN"/>
    <property type="match status" value="1"/>
</dbReference>
<evidence type="ECO:0000313" key="1">
    <source>
        <dbReference type="EMBL" id="MBL0765964.1"/>
    </source>
</evidence>
<comment type="caution">
    <text evidence="1">The sequence shown here is derived from an EMBL/GenBank/DDBJ whole genome shotgun (WGS) entry which is preliminary data.</text>
</comment>